<organism evidence="1">
    <name type="scientific">Oryza punctata</name>
    <name type="common">Red rice</name>
    <dbReference type="NCBI Taxonomy" id="4537"/>
    <lineage>
        <taxon>Eukaryota</taxon>
        <taxon>Viridiplantae</taxon>
        <taxon>Streptophyta</taxon>
        <taxon>Embryophyta</taxon>
        <taxon>Tracheophyta</taxon>
        <taxon>Spermatophyta</taxon>
        <taxon>Magnoliopsida</taxon>
        <taxon>Liliopsida</taxon>
        <taxon>Poales</taxon>
        <taxon>Poaceae</taxon>
        <taxon>BOP clade</taxon>
        <taxon>Oryzoideae</taxon>
        <taxon>Oryzeae</taxon>
        <taxon>Oryzinae</taxon>
        <taxon>Oryza</taxon>
    </lineage>
</organism>
<protein>
    <submittedName>
        <fullName evidence="1">Uncharacterized protein</fullName>
    </submittedName>
</protein>
<dbReference type="HOGENOM" id="CLU_1638106_0_0_1"/>
<accession>A0A0E0K4G8</accession>
<reference evidence="1" key="2">
    <citation type="submission" date="2018-05" db="EMBL/GenBank/DDBJ databases">
        <title>OpunRS2 (Oryza punctata Reference Sequence Version 2).</title>
        <authorList>
            <person name="Zhang J."/>
            <person name="Kudrna D."/>
            <person name="Lee S."/>
            <person name="Talag J."/>
            <person name="Welchert J."/>
            <person name="Wing R.A."/>
        </authorList>
    </citation>
    <scope>NUCLEOTIDE SEQUENCE [LARGE SCALE GENOMIC DNA]</scope>
</reference>
<evidence type="ECO:0000313" key="2">
    <source>
        <dbReference type="Proteomes" id="UP000026962"/>
    </source>
</evidence>
<dbReference type="AlphaFoldDB" id="A0A0E0K4G8"/>
<evidence type="ECO:0000313" key="1">
    <source>
        <dbReference type="EnsemblPlants" id="OPUNC02G27900.1"/>
    </source>
</evidence>
<keyword evidence="2" id="KW-1185">Reference proteome</keyword>
<proteinExistence type="predicted"/>
<sequence length="162" mass="17330">MTRSEEAAGIRNWTAVIPPYQRPRARARAVSLDAFQLGDFPKFSKSTPPSLCLARSLGSAPVPPAADNVTHAFCTTTRDADRTAQMQRHDDRAVRCAASERLGDGSAGAGVCLLIPSPPIGFRFCSHAAQRQSRGNLRGLLRAATATATGTGRRYLARGQHS</sequence>
<name>A0A0E0K4G8_ORYPU</name>
<reference evidence="1" key="1">
    <citation type="submission" date="2015-04" db="UniProtKB">
        <authorList>
            <consortium name="EnsemblPlants"/>
        </authorList>
    </citation>
    <scope>IDENTIFICATION</scope>
</reference>
<dbReference type="EnsemblPlants" id="OPUNC02G27900.1">
    <property type="protein sequence ID" value="OPUNC02G27900.1"/>
    <property type="gene ID" value="OPUNC02G27900"/>
</dbReference>
<dbReference type="Proteomes" id="UP000026962">
    <property type="component" value="Chromosome 2"/>
</dbReference>
<dbReference type="Gramene" id="OPUNC02G27900.1">
    <property type="protein sequence ID" value="OPUNC02G27900.1"/>
    <property type="gene ID" value="OPUNC02G27900"/>
</dbReference>